<reference evidence="3" key="1">
    <citation type="submission" date="2020-03" db="EMBL/GenBank/DDBJ databases">
        <title>The deep terrestrial virosphere.</title>
        <authorList>
            <person name="Holmfeldt K."/>
            <person name="Nilsson E."/>
            <person name="Simone D."/>
            <person name="Lopez-Fernandez M."/>
            <person name="Wu X."/>
            <person name="de Brujin I."/>
            <person name="Lundin D."/>
            <person name="Andersson A."/>
            <person name="Bertilsson S."/>
            <person name="Dopson M."/>
        </authorList>
    </citation>
    <scope>NUCLEOTIDE SEQUENCE</scope>
    <source>
        <strain evidence="3">MM415B02612</strain>
    </source>
</reference>
<proteinExistence type="predicted"/>
<keyword evidence="3" id="KW-0540">Nuclease</keyword>
<evidence type="ECO:0000259" key="2">
    <source>
        <dbReference type="Pfam" id="PF13392"/>
    </source>
</evidence>
<accession>A0A6M3L764</accession>
<keyword evidence="1" id="KW-0175">Coiled coil</keyword>
<dbReference type="SUPFAM" id="SSF54060">
    <property type="entry name" value="His-Me finger endonucleases"/>
    <property type="match status" value="1"/>
</dbReference>
<dbReference type="Pfam" id="PF13392">
    <property type="entry name" value="HNH_3"/>
    <property type="match status" value="1"/>
</dbReference>
<dbReference type="AlphaFoldDB" id="A0A6M3L764"/>
<dbReference type="InterPro" id="IPR003615">
    <property type="entry name" value="HNH_nuc"/>
</dbReference>
<keyword evidence="3" id="KW-0255">Endonuclease</keyword>
<dbReference type="EMBL" id="MT142821">
    <property type="protein sequence ID" value="QJA89065.1"/>
    <property type="molecule type" value="Genomic_DNA"/>
</dbReference>
<evidence type="ECO:0000313" key="3">
    <source>
        <dbReference type="EMBL" id="QJA89065.1"/>
    </source>
</evidence>
<feature type="coiled-coil region" evidence="1">
    <location>
        <begin position="190"/>
        <end position="217"/>
    </location>
</feature>
<organism evidence="3">
    <name type="scientific">viral metagenome</name>
    <dbReference type="NCBI Taxonomy" id="1070528"/>
    <lineage>
        <taxon>unclassified sequences</taxon>
        <taxon>metagenomes</taxon>
        <taxon>organismal metagenomes</taxon>
    </lineage>
</organism>
<dbReference type="GO" id="GO:0004519">
    <property type="term" value="F:endonuclease activity"/>
    <property type="evidence" value="ECO:0007669"/>
    <property type="project" value="UniProtKB-KW"/>
</dbReference>
<sequence length="223" mass="26154">MPRGIYIRSEEHNRNIGLARMGKRTHSVLDVIGEGIYIGQVRRTLKSNGHYSYQKWLACVDCGKARWTELVSIKSNKSRYMRCPICSGKRATRNQIGENNPVWKGGWIKDVAGYIRVKVYPDDFFYPMAIGNNYVMEHRLVMAKHINRCLLSWEIVHHKNHIRDDNRLENLQLLPTSRQHTPTPRWRYELAKRDKLISQLEARITLLEAENILLKNETPSVRF</sequence>
<dbReference type="Gene3D" id="3.90.75.20">
    <property type="match status" value="1"/>
</dbReference>
<gene>
    <name evidence="3" type="ORF">MM415B02612_0002</name>
</gene>
<keyword evidence="3" id="KW-0378">Hydrolase</keyword>
<evidence type="ECO:0000256" key="1">
    <source>
        <dbReference type="SAM" id="Coils"/>
    </source>
</evidence>
<dbReference type="InterPro" id="IPR044925">
    <property type="entry name" value="His-Me_finger_sf"/>
</dbReference>
<feature type="domain" description="HNH nuclease" evidence="2">
    <location>
        <begin position="153"/>
        <end position="178"/>
    </location>
</feature>
<name>A0A6M3L764_9ZZZZ</name>
<protein>
    <submittedName>
        <fullName evidence="3">Putative homing endonuclease</fullName>
    </submittedName>
</protein>